<protein>
    <recommendedName>
        <fullName evidence="4">DUF2523 domain-containing protein</fullName>
    </recommendedName>
</protein>
<gene>
    <name evidence="1" type="ORF">VAT7223_00794</name>
    <name evidence="2" type="ORF">VAT7223_03762</name>
</gene>
<name>A0A1C3J1F7_9VIBR</name>
<evidence type="ECO:0000313" key="3">
    <source>
        <dbReference type="Proteomes" id="UP000092876"/>
    </source>
</evidence>
<reference evidence="2" key="1">
    <citation type="submission" date="2016-06" db="EMBL/GenBank/DDBJ databases">
        <authorList>
            <person name="Kjaerup R.B."/>
            <person name="Dalgaard T.S."/>
            <person name="Juul-Madsen H.R."/>
        </authorList>
    </citation>
    <scope>NUCLEOTIDE SEQUENCE [LARGE SCALE GENOMIC DNA]</scope>
    <source>
        <strain evidence="2">CECT 7223</strain>
    </source>
</reference>
<evidence type="ECO:0008006" key="4">
    <source>
        <dbReference type="Google" id="ProtNLM"/>
    </source>
</evidence>
<sequence>MDTIFAFFDWVSTQFQVVVDFIKSLPYIFSNIFSYIQLFYLKMKIAGQIEFIKMSYVTAQMLLQEIGFNDLLAATFNAMPSEIRFYAFKFGIPQGLSIVANFFTTGFVMRMTR</sequence>
<organism evidence="2 3">
    <name type="scientific">Vibrio atlanticus</name>
    <dbReference type="NCBI Taxonomy" id="693153"/>
    <lineage>
        <taxon>Bacteria</taxon>
        <taxon>Pseudomonadati</taxon>
        <taxon>Pseudomonadota</taxon>
        <taxon>Gammaproteobacteria</taxon>
        <taxon>Vibrionales</taxon>
        <taxon>Vibrionaceae</taxon>
        <taxon>Vibrio</taxon>
    </lineage>
</organism>
<proteinExistence type="predicted"/>
<dbReference type="RefSeq" id="WP_017103183.1">
    <property type="nucleotide sequence ID" value="NZ_AP025460.1"/>
</dbReference>
<evidence type="ECO:0000313" key="2">
    <source>
        <dbReference type="EMBL" id="SBS67513.1"/>
    </source>
</evidence>
<reference evidence="3" key="2">
    <citation type="submission" date="2016-06" db="EMBL/GenBank/DDBJ databases">
        <authorList>
            <person name="Rodrigo-Torres Lidia"/>
            <person name="Arahal R.David."/>
        </authorList>
    </citation>
    <scope>NUCLEOTIDE SEQUENCE [LARGE SCALE GENOMIC DNA]</scope>
    <source>
        <strain evidence="3">CECT 7223</strain>
    </source>
</reference>
<dbReference type="Proteomes" id="UP000092876">
    <property type="component" value="Unassembled WGS sequence"/>
</dbReference>
<dbReference type="AlphaFoldDB" id="A0A1C3J1F7"/>
<dbReference type="GeneID" id="94235528"/>
<dbReference type="InterPro" id="IPR019670">
    <property type="entry name" value="DUF2523"/>
</dbReference>
<accession>A0A1C3J1F7</accession>
<dbReference type="EMBL" id="FLQP01000010">
    <property type="protein sequence ID" value="SBS61703.1"/>
    <property type="molecule type" value="Genomic_DNA"/>
</dbReference>
<dbReference type="EMBL" id="FLQP01000061">
    <property type="protein sequence ID" value="SBS67513.1"/>
    <property type="molecule type" value="Genomic_DNA"/>
</dbReference>
<dbReference type="Pfam" id="PF10734">
    <property type="entry name" value="DUF2523"/>
    <property type="match status" value="1"/>
</dbReference>
<evidence type="ECO:0000313" key="1">
    <source>
        <dbReference type="EMBL" id="SBS61703.1"/>
    </source>
</evidence>